<dbReference type="Proteomes" id="UP000245383">
    <property type="component" value="Unassembled WGS sequence"/>
</dbReference>
<name>A0A2T9YVC6_9FUNG</name>
<dbReference type="GO" id="GO:0051301">
    <property type="term" value="P:cell division"/>
    <property type="evidence" value="ECO:0007669"/>
    <property type="project" value="UniProtKB-KW"/>
</dbReference>
<feature type="compositionally biased region" description="Polar residues" evidence="5">
    <location>
        <begin position="22"/>
        <end position="40"/>
    </location>
</feature>
<dbReference type="OrthoDB" id="5590282at2759"/>
<protein>
    <submittedName>
        <fullName evidence="8">Uncharacterized protein</fullName>
    </submittedName>
</protein>
<dbReference type="SUPFAM" id="SSF47954">
    <property type="entry name" value="Cyclin-like"/>
    <property type="match status" value="2"/>
</dbReference>
<comment type="caution">
    <text evidence="8">The sequence shown here is derived from an EMBL/GenBank/DDBJ whole genome shotgun (WGS) entry which is preliminary data.</text>
</comment>
<feature type="domain" description="Cyclin-like" evidence="6">
    <location>
        <begin position="314"/>
        <end position="398"/>
    </location>
</feature>
<evidence type="ECO:0000259" key="6">
    <source>
        <dbReference type="SMART" id="SM00385"/>
    </source>
</evidence>
<dbReference type="AlphaFoldDB" id="A0A2T9YVC6"/>
<dbReference type="Gene3D" id="1.10.472.10">
    <property type="entry name" value="Cyclin-like"/>
    <property type="match status" value="2"/>
</dbReference>
<proteinExistence type="inferred from homology"/>
<keyword evidence="3" id="KW-0131">Cell cycle</keyword>
<keyword evidence="2 4" id="KW-0195">Cyclin</keyword>
<comment type="similarity">
    <text evidence="4">Belongs to the cyclin family.</text>
</comment>
<sequence>MSMKNVLQNDPSKPSILRARSKNTSALNSSENSLHRTSLSAKSTLHKTNIKTYSSAILSTKAKPISKHISSKMKSKSISSLTLLNKHKSTTLNKKKLDSLLSELLNKTSSSKTKKILKKNLSVSLQSSSLYASQTSSSSSCISSSIISASLPKNTFSAINNFGVSSKTNYNATSIALPLPKHASASKSHDLIANSTSNNLPNTNRNVHILPHSLTNDPNYSSLISINRPNYSSGANSDDMYTINPHCSSEDTMLRNCPIIDIDADDKFDEMMVCDYVKDIMSYLQSIEHLTCPDSNYLARQAEITPSMRQNLVNWIASIHHSLLMLPETFFLAINIIDRFLEKRFVSQNKIQLVGVIALYIASKYEEITTPTLAEYLKFVQLPNVASQFCNAERFMLRVLDYDMSFPGPLSFLRRISKADNYNLANRTLAKYILEATLLDNNFLIYKPSLIAASALYLARKIAGLDSWDDLFVIASGGYTSASLQTCTKQIILFLANKLNISSFAFKKFNTTSNNFSSSLAHNWAINYITKI</sequence>
<accession>A0A2T9YVC6</accession>
<evidence type="ECO:0000256" key="5">
    <source>
        <dbReference type="SAM" id="MobiDB-lite"/>
    </source>
</evidence>
<dbReference type="InterPro" id="IPR006671">
    <property type="entry name" value="Cyclin_N"/>
</dbReference>
<dbReference type="Pfam" id="PF02984">
    <property type="entry name" value="Cyclin_C"/>
    <property type="match status" value="1"/>
</dbReference>
<reference evidence="8 9" key="1">
    <citation type="journal article" date="2018" name="MBio">
        <title>Comparative Genomics Reveals the Core Gene Toolbox for the Fungus-Insect Symbiosis.</title>
        <authorList>
            <person name="Wang Y."/>
            <person name="Stata M."/>
            <person name="Wang W."/>
            <person name="Stajich J.E."/>
            <person name="White M.M."/>
            <person name="Moncalvo J.M."/>
        </authorList>
    </citation>
    <scope>NUCLEOTIDE SEQUENCE [LARGE SCALE GENOMIC DNA]</scope>
    <source>
        <strain evidence="8 9">SWE-8-4</strain>
    </source>
</reference>
<dbReference type="GO" id="GO:0016538">
    <property type="term" value="F:cyclin-dependent protein serine/threonine kinase regulator activity"/>
    <property type="evidence" value="ECO:0007669"/>
    <property type="project" value="InterPro"/>
</dbReference>
<dbReference type="SMART" id="SM01332">
    <property type="entry name" value="Cyclin_C"/>
    <property type="match status" value="1"/>
</dbReference>
<evidence type="ECO:0000313" key="9">
    <source>
        <dbReference type="Proteomes" id="UP000245383"/>
    </source>
</evidence>
<dbReference type="EMBL" id="MBFR01000036">
    <property type="protein sequence ID" value="PVU96295.1"/>
    <property type="molecule type" value="Genomic_DNA"/>
</dbReference>
<dbReference type="STRING" id="133385.A0A2T9YVC6"/>
<dbReference type="InterPro" id="IPR039361">
    <property type="entry name" value="Cyclin"/>
</dbReference>
<feature type="compositionally biased region" description="Polar residues" evidence="5">
    <location>
        <begin position="1"/>
        <end position="12"/>
    </location>
</feature>
<dbReference type="PANTHER" id="PTHR10177">
    <property type="entry name" value="CYCLINS"/>
    <property type="match status" value="1"/>
</dbReference>
<dbReference type="InterPro" id="IPR036915">
    <property type="entry name" value="Cyclin-like_sf"/>
</dbReference>
<evidence type="ECO:0000256" key="4">
    <source>
        <dbReference type="RuleBase" id="RU000383"/>
    </source>
</evidence>
<dbReference type="InterPro" id="IPR048258">
    <property type="entry name" value="Cyclins_cyclin-box"/>
</dbReference>
<feature type="domain" description="Cyclin C-terminal" evidence="7">
    <location>
        <begin position="407"/>
        <end position="523"/>
    </location>
</feature>
<dbReference type="FunFam" id="1.10.472.10:FF:000001">
    <property type="entry name" value="G2/mitotic-specific cyclin"/>
    <property type="match status" value="1"/>
</dbReference>
<organism evidence="8 9">
    <name type="scientific">Smittium simulii</name>
    <dbReference type="NCBI Taxonomy" id="133385"/>
    <lineage>
        <taxon>Eukaryota</taxon>
        <taxon>Fungi</taxon>
        <taxon>Fungi incertae sedis</taxon>
        <taxon>Zoopagomycota</taxon>
        <taxon>Kickxellomycotina</taxon>
        <taxon>Harpellomycetes</taxon>
        <taxon>Harpellales</taxon>
        <taxon>Legeriomycetaceae</taxon>
        <taxon>Smittium</taxon>
    </lineage>
</organism>
<keyword evidence="1" id="KW-0132">Cell division</keyword>
<dbReference type="InterPro" id="IPR004367">
    <property type="entry name" value="Cyclin_C-dom"/>
</dbReference>
<evidence type="ECO:0000256" key="3">
    <source>
        <dbReference type="ARBA" id="ARBA00023306"/>
    </source>
</evidence>
<evidence type="ECO:0000313" key="8">
    <source>
        <dbReference type="EMBL" id="PVU96295.1"/>
    </source>
</evidence>
<evidence type="ECO:0000256" key="2">
    <source>
        <dbReference type="ARBA" id="ARBA00023127"/>
    </source>
</evidence>
<evidence type="ECO:0000259" key="7">
    <source>
        <dbReference type="SMART" id="SM01332"/>
    </source>
</evidence>
<gene>
    <name evidence="8" type="ORF">BB561_001265</name>
</gene>
<dbReference type="Pfam" id="PF00134">
    <property type="entry name" value="Cyclin_N"/>
    <property type="match status" value="1"/>
</dbReference>
<dbReference type="InterPro" id="IPR013763">
    <property type="entry name" value="Cyclin-like_dom"/>
</dbReference>
<dbReference type="PROSITE" id="PS00292">
    <property type="entry name" value="CYCLINS"/>
    <property type="match status" value="1"/>
</dbReference>
<keyword evidence="9" id="KW-1185">Reference proteome</keyword>
<evidence type="ECO:0000256" key="1">
    <source>
        <dbReference type="ARBA" id="ARBA00022618"/>
    </source>
</evidence>
<feature type="domain" description="Cyclin-like" evidence="6">
    <location>
        <begin position="411"/>
        <end position="493"/>
    </location>
</feature>
<dbReference type="SMART" id="SM00385">
    <property type="entry name" value="CYCLIN"/>
    <property type="match status" value="2"/>
</dbReference>
<feature type="region of interest" description="Disordered" evidence="5">
    <location>
        <begin position="1"/>
        <end position="40"/>
    </location>
</feature>
<dbReference type="GO" id="GO:0044772">
    <property type="term" value="P:mitotic cell cycle phase transition"/>
    <property type="evidence" value="ECO:0007669"/>
    <property type="project" value="InterPro"/>
</dbReference>